<organism evidence="2 3">
    <name type="scientific">Thermus brockianus</name>
    <dbReference type="NCBI Taxonomy" id="56956"/>
    <lineage>
        <taxon>Bacteria</taxon>
        <taxon>Thermotogati</taxon>
        <taxon>Deinococcota</taxon>
        <taxon>Deinococci</taxon>
        <taxon>Thermales</taxon>
        <taxon>Thermaceae</taxon>
        <taxon>Thermus</taxon>
    </lineage>
</organism>
<proteinExistence type="predicted"/>
<dbReference type="KEGG" id="tbc:A0O31_01887"/>
<dbReference type="SUPFAM" id="SSF89957">
    <property type="entry name" value="MTH1187/YkoF-like"/>
    <property type="match status" value="1"/>
</dbReference>
<name>A0A1J0LUD7_THEBO</name>
<evidence type="ECO:0000313" key="2">
    <source>
        <dbReference type="EMBL" id="APD09974.1"/>
    </source>
</evidence>
<evidence type="ECO:0000313" key="3">
    <source>
        <dbReference type="Proteomes" id="UP000182993"/>
    </source>
</evidence>
<dbReference type="STRING" id="56956.A0O31_01887"/>
<dbReference type="RefSeq" id="WP_071677593.1">
    <property type="nucleotide sequence ID" value="NZ_CP016312.1"/>
</dbReference>
<dbReference type="EMBL" id="CP016312">
    <property type="protein sequence ID" value="APD09974.1"/>
    <property type="molecule type" value="Genomic_DNA"/>
</dbReference>
<feature type="domain" description="Methyltransferase type 11" evidence="1">
    <location>
        <begin position="111"/>
        <end position="195"/>
    </location>
</feature>
<dbReference type="Gene3D" id="3.40.50.150">
    <property type="entry name" value="Vaccinia Virus protein VP39"/>
    <property type="match status" value="1"/>
</dbReference>
<dbReference type="PANTHER" id="PTHR42912">
    <property type="entry name" value="METHYLTRANSFERASE"/>
    <property type="match status" value="1"/>
</dbReference>
<reference evidence="3" key="1">
    <citation type="submission" date="2016-06" db="EMBL/GenBank/DDBJ databases">
        <title>Whole genome sequencing of Thermus brockianus strain GE-1.</title>
        <authorList>
            <person name="Schaefers C."/>
            <person name="Blank S."/>
            <person name="Wiebusch S."/>
            <person name="Elleuche S."/>
            <person name="Antranikian G."/>
        </authorList>
    </citation>
    <scope>NUCLEOTIDE SEQUENCE [LARGE SCALE GENOMIC DNA]</scope>
    <source>
        <strain evidence="3">GE-1</strain>
    </source>
</reference>
<dbReference type="InterPro" id="IPR013216">
    <property type="entry name" value="Methyltransf_11"/>
</dbReference>
<dbReference type="AlphaFoldDB" id="A0A1J0LUD7"/>
<dbReference type="OrthoDB" id="9791837at2"/>
<dbReference type="Proteomes" id="UP000182993">
    <property type="component" value="Chromosome"/>
</dbReference>
<dbReference type="GO" id="GO:0008757">
    <property type="term" value="F:S-adenosylmethionine-dependent methyltransferase activity"/>
    <property type="evidence" value="ECO:0007669"/>
    <property type="project" value="InterPro"/>
</dbReference>
<evidence type="ECO:0000259" key="1">
    <source>
        <dbReference type="Pfam" id="PF08241"/>
    </source>
</evidence>
<dbReference type="InterPro" id="IPR029756">
    <property type="entry name" value="MTH1187/YkoF-like"/>
</dbReference>
<dbReference type="InterPro" id="IPR050508">
    <property type="entry name" value="Methyltransf_Superfamily"/>
</dbReference>
<sequence>MALKALFALYPLLQGDYRAVEKALLALEGSGVDHRVFPTHTELSGEEAVVFGALREAFAKAAEEGALVMWALLTNACEAQDPFRLPERLERFAPLEVARRALEGLKAKSALDIGTGTGVFAEAFHGLGLFTVGLDPRADRLEMARAKVKGARFVEGRAESLPFPDGSFDLAFFGLSLHHLDPIPALKEAARVARRVAVLEWPYREEEVGPPLARRLSPETLKALFQEALGSPPHLHLEEAYTLALWEKA</sequence>
<dbReference type="Pfam" id="PF08241">
    <property type="entry name" value="Methyltransf_11"/>
    <property type="match status" value="1"/>
</dbReference>
<dbReference type="PANTHER" id="PTHR42912:SF93">
    <property type="entry name" value="N6-ADENOSINE-METHYLTRANSFERASE TMT1A"/>
    <property type="match status" value="1"/>
</dbReference>
<dbReference type="Gene3D" id="3.30.70.930">
    <property type="match status" value="1"/>
</dbReference>
<dbReference type="CDD" id="cd02440">
    <property type="entry name" value="AdoMet_MTases"/>
    <property type="match status" value="1"/>
</dbReference>
<protein>
    <submittedName>
        <fullName evidence="2">ArsR family transcriptional regulator</fullName>
    </submittedName>
</protein>
<gene>
    <name evidence="2" type="ORF">A0O31_01887</name>
</gene>
<dbReference type="InterPro" id="IPR029063">
    <property type="entry name" value="SAM-dependent_MTases_sf"/>
</dbReference>
<accession>A0A1J0LUD7</accession>
<dbReference type="SUPFAM" id="SSF53335">
    <property type="entry name" value="S-adenosyl-L-methionine-dependent methyltransferases"/>
    <property type="match status" value="1"/>
</dbReference>